<proteinExistence type="predicted"/>
<sequence>MLDPPKSASTYGQIIGDGQQTVTFLSAIRDLVVMPASAAWDKRRAAQTLRERLGEWATEAVDSRGRWQHPVLRGDAFEKHLIDKDGVLKPSGELISSFAWAQLLFALDIRPGGKILEWRLIHH</sequence>
<accession>A0AAN6YLH9</accession>
<name>A0AAN6YLH9_9PEZI</name>
<dbReference type="AlphaFoldDB" id="A0AAN6YLH9"/>
<organism evidence="1 2">
    <name type="scientific">Podospora fimiseda</name>
    <dbReference type="NCBI Taxonomy" id="252190"/>
    <lineage>
        <taxon>Eukaryota</taxon>
        <taxon>Fungi</taxon>
        <taxon>Dikarya</taxon>
        <taxon>Ascomycota</taxon>
        <taxon>Pezizomycotina</taxon>
        <taxon>Sordariomycetes</taxon>
        <taxon>Sordariomycetidae</taxon>
        <taxon>Sordariales</taxon>
        <taxon>Podosporaceae</taxon>
        <taxon>Podospora</taxon>
    </lineage>
</organism>
<gene>
    <name evidence="1" type="ORF">QBC38DRAFT_462031</name>
</gene>
<comment type="caution">
    <text evidence="1">The sequence shown here is derived from an EMBL/GenBank/DDBJ whole genome shotgun (WGS) entry which is preliminary data.</text>
</comment>
<evidence type="ECO:0000313" key="1">
    <source>
        <dbReference type="EMBL" id="KAK4220931.1"/>
    </source>
</evidence>
<keyword evidence="2" id="KW-1185">Reference proteome</keyword>
<reference evidence="1" key="2">
    <citation type="submission" date="2023-05" db="EMBL/GenBank/DDBJ databases">
        <authorList>
            <consortium name="Lawrence Berkeley National Laboratory"/>
            <person name="Steindorff A."/>
            <person name="Hensen N."/>
            <person name="Bonometti L."/>
            <person name="Westerberg I."/>
            <person name="Brannstrom I.O."/>
            <person name="Guillou S."/>
            <person name="Cros-Aarteil S."/>
            <person name="Calhoun S."/>
            <person name="Haridas S."/>
            <person name="Kuo A."/>
            <person name="Mondo S."/>
            <person name="Pangilinan J."/>
            <person name="Riley R."/>
            <person name="Labutti K."/>
            <person name="Andreopoulos B."/>
            <person name="Lipzen A."/>
            <person name="Chen C."/>
            <person name="Yanf M."/>
            <person name="Daum C."/>
            <person name="Ng V."/>
            <person name="Clum A."/>
            <person name="Ohm R."/>
            <person name="Martin F."/>
            <person name="Silar P."/>
            <person name="Natvig D."/>
            <person name="Lalanne C."/>
            <person name="Gautier V."/>
            <person name="Ament-Velasquez S.L."/>
            <person name="Kruys A."/>
            <person name="Hutchinson M.I."/>
            <person name="Powell A.J."/>
            <person name="Barry K."/>
            <person name="Miller A.N."/>
            <person name="Grigoriev I.V."/>
            <person name="Debuchy R."/>
            <person name="Gladieux P."/>
            <person name="Thoren M.H."/>
            <person name="Johannesson H."/>
        </authorList>
    </citation>
    <scope>NUCLEOTIDE SEQUENCE</scope>
    <source>
        <strain evidence="1">CBS 990.96</strain>
    </source>
</reference>
<reference evidence="1" key="1">
    <citation type="journal article" date="2023" name="Mol. Phylogenet. Evol.">
        <title>Genome-scale phylogeny and comparative genomics of the fungal order Sordariales.</title>
        <authorList>
            <person name="Hensen N."/>
            <person name="Bonometti L."/>
            <person name="Westerberg I."/>
            <person name="Brannstrom I.O."/>
            <person name="Guillou S."/>
            <person name="Cros-Aarteil S."/>
            <person name="Calhoun S."/>
            <person name="Haridas S."/>
            <person name="Kuo A."/>
            <person name="Mondo S."/>
            <person name="Pangilinan J."/>
            <person name="Riley R."/>
            <person name="LaButti K."/>
            <person name="Andreopoulos B."/>
            <person name="Lipzen A."/>
            <person name="Chen C."/>
            <person name="Yan M."/>
            <person name="Daum C."/>
            <person name="Ng V."/>
            <person name="Clum A."/>
            <person name="Steindorff A."/>
            <person name="Ohm R.A."/>
            <person name="Martin F."/>
            <person name="Silar P."/>
            <person name="Natvig D.O."/>
            <person name="Lalanne C."/>
            <person name="Gautier V."/>
            <person name="Ament-Velasquez S.L."/>
            <person name="Kruys A."/>
            <person name="Hutchinson M.I."/>
            <person name="Powell A.J."/>
            <person name="Barry K."/>
            <person name="Miller A.N."/>
            <person name="Grigoriev I.V."/>
            <person name="Debuchy R."/>
            <person name="Gladieux P."/>
            <person name="Hiltunen Thoren M."/>
            <person name="Johannesson H."/>
        </authorList>
    </citation>
    <scope>NUCLEOTIDE SEQUENCE</scope>
    <source>
        <strain evidence="1">CBS 990.96</strain>
    </source>
</reference>
<protein>
    <submittedName>
        <fullName evidence="1">Uncharacterized protein</fullName>
    </submittedName>
</protein>
<dbReference type="Proteomes" id="UP001301958">
    <property type="component" value="Unassembled WGS sequence"/>
</dbReference>
<dbReference type="EMBL" id="MU865613">
    <property type="protein sequence ID" value="KAK4220931.1"/>
    <property type="molecule type" value="Genomic_DNA"/>
</dbReference>
<evidence type="ECO:0000313" key="2">
    <source>
        <dbReference type="Proteomes" id="UP001301958"/>
    </source>
</evidence>